<dbReference type="InterPro" id="IPR028082">
    <property type="entry name" value="Peripla_BP_I"/>
</dbReference>
<reference evidence="6 7" key="1">
    <citation type="submission" date="2016-11" db="EMBL/GenBank/DDBJ databases">
        <authorList>
            <person name="Jaros S."/>
            <person name="Januszkiewicz K."/>
            <person name="Wedrychowicz H."/>
        </authorList>
    </citation>
    <scope>NUCLEOTIDE SEQUENCE [LARGE SCALE GENOMIC DNA]</scope>
    <source>
        <strain evidence="6 7">DSM 16010</strain>
    </source>
</reference>
<dbReference type="Gene3D" id="3.40.50.2300">
    <property type="match status" value="2"/>
</dbReference>
<dbReference type="Pfam" id="PF00356">
    <property type="entry name" value="LacI"/>
    <property type="match status" value="1"/>
</dbReference>
<protein>
    <submittedName>
        <fullName evidence="6">Transcriptional regulator, LacI family</fullName>
    </submittedName>
</protein>
<dbReference type="InterPro" id="IPR000843">
    <property type="entry name" value="HTH_LacI"/>
</dbReference>
<dbReference type="SMART" id="SM00354">
    <property type="entry name" value="HTH_LACI"/>
    <property type="match status" value="1"/>
</dbReference>
<dbReference type="Gene3D" id="1.10.260.40">
    <property type="entry name" value="lambda repressor-like DNA-binding domains"/>
    <property type="match status" value="1"/>
</dbReference>
<dbReference type="SUPFAM" id="SSF53822">
    <property type="entry name" value="Periplasmic binding protein-like I"/>
    <property type="match status" value="1"/>
</dbReference>
<dbReference type="Proteomes" id="UP000184206">
    <property type="component" value="Unassembled WGS sequence"/>
</dbReference>
<dbReference type="CDD" id="cd01392">
    <property type="entry name" value="HTH_LacI"/>
    <property type="match status" value="1"/>
</dbReference>
<proteinExistence type="predicted"/>
<dbReference type="STRING" id="1123231.SAMN02745189_00942"/>
<dbReference type="PRINTS" id="PR00036">
    <property type="entry name" value="HTHLACI"/>
</dbReference>
<evidence type="ECO:0000256" key="1">
    <source>
        <dbReference type="ARBA" id="ARBA00023015"/>
    </source>
</evidence>
<dbReference type="GO" id="GO:0003700">
    <property type="term" value="F:DNA-binding transcription factor activity"/>
    <property type="evidence" value="ECO:0007669"/>
    <property type="project" value="TreeGrafter"/>
</dbReference>
<dbReference type="PANTHER" id="PTHR30146:SF109">
    <property type="entry name" value="HTH-TYPE TRANSCRIPTIONAL REGULATOR GALS"/>
    <property type="match status" value="1"/>
</dbReference>
<evidence type="ECO:0000259" key="5">
    <source>
        <dbReference type="PROSITE" id="PS50943"/>
    </source>
</evidence>
<organism evidence="6 7">
    <name type="scientific">Lacicoccus alkaliphilus DSM 16010</name>
    <dbReference type="NCBI Taxonomy" id="1123231"/>
    <lineage>
        <taxon>Bacteria</taxon>
        <taxon>Bacillati</taxon>
        <taxon>Bacillota</taxon>
        <taxon>Bacilli</taxon>
        <taxon>Bacillales</taxon>
        <taxon>Salinicoccaceae</taxon>
        <taxon>Lacicoccus</taxon>
    </lineage>
</organism>
<accession>A0A1M7D031</accession>
<dbReference type="InterPro" id="IPR025997">
    <property type="entry name" value="SBP_2_dom"/>
</dbReference>
<keyword evidence="1" id="KW-0805">Transcription regulation</keyword>
<evidence type="ECO:0000259" key="4">
    <source>
        <dbReference type="PROSITE" id="PS50932"/>
    </source>
</evidence>
<dbReference type="RefSeq" id="WP_072708788.1">
    <property type="nucleotide sequence ID" value="NZ_FRCF01000002.1"/>
</dbReference>
<evidence type="ECO:0000313" key="7">
    <source>
        <dbReference type="Proteomes" id="UP000184206"/>
    </source>
</evidence>
<dbReference type="SUPFAM" id="SSF47413">
    <property type="entry name" value="lambda repressor-like DNA-binding domains"/>
    <property type="match status" value="1"/>
</dbReference>
<keyword evidence="3" id="KW-0804">Transcription</keyword>
<dbReference type="InterPro" id="IPR001387">
    <property type="entry name" value="Cro/C1-type_HTH"/>
</dbReference>
<dbReference type="PANTHER" id="PTHR30146">
    <property type="entry name" value="LACI-RELATED TRANSCRIPTIONAL REPRESSOR"/>
    <property type="match status" value="1"/>
</dbReference>
<keyword evidence="7" id="KW-1185">Reference proteome</keyword>
<dbReference type="PROSITE" id="PS00356">
    <property type="entry name" value="HTH_LACI_1"/>
    <property type="match status" value="1"/>
</dbReference>
<dbReference type="PROSITE" id="PS50943">
    <property type="entry name" value="HTH_CROC1"/>
    <property type="match status" value="1"/>
</dbReference>
<dbReference type="EMBL" id="FRCF01000002">
    <property type="protein sequence ID" value="SHL72773.1"/>
    <property type="molecule type" value="Genomic_DNA"/>
</dbReference>
<sequence length="322" mass="36514">MKRITIKDVAEHAGVSTSTVSQYINGRYSYMGEETKRRIEASVRELGYRPNFMARNLKKRSTRTIGIIVSNILHHFAVSVTRKIEDDCDADGYSLIICNADDDPVKEEKYINNLLEKQVDGLIIMPTEGNDALYRKLAEQKFPVVFIDRFMEGVYIPSFKLDNRHAVGIAYDYLTRQKVQNYYYIGASNAMDITPRTERLETFKKLAPKGKVITGENEELYNRIEEEFIVGRSNGIILANDFALMTFLEYAKQQELDLVESNKMIAIDDLPLAGVYNPGLPTIAQPIEAIAQNAYRQLMGVIEGESGAAKMVNNFKGKIVER</sequence>
<dbReference type="InterPro" id="IPR010982">
    <property type="entry name" value="Lambda_DNA-bd_dom_sf"/>
</dbReference>
<evidence type="ECO:0000313" key="6">
    <source>
        <dbReference type="EMBL" id="SHL72773.1"/>
    </source>
</evidence>
<dbReference type="PROSITE" id="PS50932">
    <property type="entry name" value="HTH_LACI_2"/>
    <property type="match status" value="1"/>
</dbReference>
<evidence type="ECO:0000256" key="3">
    <source>
        <dbReference type="ARBA" id="ARBA00023163"/>
    </source>
</evidence>
<gene>
    <name evidence="6" type="ORF">SAMN02745189_00942</name>
</gene>
<feature type="domain" description="HTH cro/C1-type" evidence="5">
    <location>
        <begin position="2"/>
        <end position="29"/>
    </location>
</feature>
<dbReference type="GO" id="GO:0000976">
    <property type="term" value="F:transcription cis-regulatory region binding"/>
    <property type="evidence" value="ECO:0007669"/>
    <property type="project" value="TreeGrafter"/>
</dbReference>
<dbReference type="Pfam" id="PF13407">
    <property type="entry name" value="Peripla_BP_4"/>
    <property type="match status" value="1"/>
</dbReference>
<feature type="domain" description="HTH lacI-type" evidence="4">
    <location>
        <begin position="4"/>
        <end position="59"/>
    </location>
</feature>
<dbReference type="AlphaFoldDB" id="A0A1M7D031"/>
<name>A0A1M7D031_9BACL</name>
<keyword evidence="2" id="KW-0238">DNA-binding</keyword>
<evidence type="ECO:0000256" key="2">
    <source>
        <dbReference type="ARBA" id="ARBA00023125"/>
    </source>
</evidence>
<dbReference type="OrthoDB" id="1639518at2"/>